<sequence length="39" mass="4550">MVNTKNAPASLPGRYIIELEFFKLADIFPLNKDLLSFWH</sequence>
<dbReference type="EMBL" id="LDJX01000002">
    <property type="protein sequence ID" value="KPM32620.1"/>
    <property type="molecule type" value="Genomic_DNA"/>
</dbReference>
<proteinExistence type="predicted"/>
<name>A0A0N8H479_9FLAO</name>
<gene>
    <name evidence="1" type="ORF">I595_1046</name>
</gene>
<evidence type="ECO:0000313" key="2">
    <source>
        <dbReference type="Proteomes" id="UP000050280"/>
    </source>
</evidence>
<evidence type="ECO:0000313" key="1">
    <source>
        <dbReference type="EMBL" id="KPM32620.1"/>
    </source>
</evidence>
<dbReference type="AlphaFoldDB" id="A0A0N8H479"/>
<reference evidence="1 2" key="1">
    <citation type="submission" date="2015-09" db="EMBL/GenBank/DDBJ databases">
        <title>Genome sequence of the marine flavobacterium Croceitalea dokdonensis DOKDO 023 that contains proton- and sodium-pumping rhodopsins.</title>
        <authorList>
            <person name="Kwon S.-K."/>
            <person name="Lee H.K."/>
            <person name="Kwak M.-J."/>
            <person name="Kim J.F."/>
        </authorList>
    </citation>
    <scope>NUCLEOTIDE SEQUENCE [LARGE SCALE GENOMIC DNA]</scope>
    <source>
        <strain evidence="1 2">DOKDO 023</strain>
    </source>
</reference>
<accession>A0A0N8H479</accession>
<comment type="caution">
    <text evidence="1">The sequence shown here is derived from an EMBL/GenBank/DDBJ whole genome shotgun (WGS) entry which is preliminary data.</text>
</comment>
<dbReference type="Proteomes" id="UP000050280">
    <property type="component" value="Unassembled WGS sequence"/>
</dbReference>
<keyword evidence="2" id="KW-1185">Reference proteome</keyword>
<protein>
    <submittedName>
        <fullName evidence="1">Uncharacterized protein</fullName>
    </submittedName>
</protein>
<organism evidence="1 2">
    <name type="scientific">Croceitalea dokdonensis DOKDO 023</name>
    <dbReference type="NCBI Taxonomy" id="1300341"/>
    <lineage>
        <taxon>Bacteria</taxon>
        <taxon>Pseudomonadati</taxon>
        <taxon>Bacteroidota</taxon>
        <taxon>Flavobacteriia</taxon>
        <taxon>Flavobacteriales</taxon>
        <taxon>Flavobacteriaceae</taxon>
        <taxon>Croceitalea</taxon>
    </lineage>
</organism>